<evidence type="ECO:0000313" key="11">
    <source>
        <dbReference type="EMBL" id="ADD45593.1"/>
    </source>
</evidence>
<evidence type="ECO:0000256" key="10">
    <source>
        <dbReference type="SAM" id="MobiDB-lite"/>
    </source>
</evidence>
<dbReference type="eggNOG" id="COG0690">
    <property type="taxonomic scope" value="Bacteria"/>
</dbReference>
<dbReference type="NCBIfam" id="TIGR00964">
    <property type="entry name" value="secE_bact"/>
    <property type="match status" value="1"/>
</dbReference>
<dbReference type="RefSeq" id="WP_013021164.1">
    <property type="nucleotide sequence ID" value="NC_013947.1"/>
</dbReference>
<reference evidence="11 12" key="1">
    <citation type="journal article" date="2009" name="Stand. Genomic Sci.">
        <title>Complete genome sequence of Stackebrandtia nassauensis type strain (LLR-40K-21).</title>
        <authorList>
            <person name="Munk C."/>
            <person name="Lapidus A."/>
            <person name="Copeland A."/>
            <person name="Jando M."/>
            <person name="Mayilraj S."/>
            <person name="Glavina Del Rio T."/>
            <person name="Nolan M."/>
            <person name="Chen F."/>
            <person name="Lucas S."/>
            <person name="Tice H."/>
            <person name="Cheng J.F."/>
            <person name="Han C."/>
            <person name="Detter J.C."/>
            <person name="Bruce D."/>
            <person name="Goodwin L."/>
            <person name="Chain P."/>
            <person name="Pitluck S."/>
            <person name="Goker M."/>
            <person name="Ovchinikova G."/>
            <person name="Pati A."/>
            <person name="Ivanova N."/>
            <person name="Mavromatis K."/>
            <person name="Chen A."/>
            <person name="Palaniappan K."/>
            <person name="Land M."/>
            <person name="Hauser L."/>
            <person name="Chang Y.J."/>
            <person name="Jeffries C.D."/>
            <person name="Bristow J."/>
            <person name="Eisen J.A."/>
            <person name="Markowitz V."/>
            <person name="Hugenholtz P."/>
            <person name="Kyrpides N.C."/>
            <person name="Klenk H.P."/>
        </authorList>
    </citation>
    <scope>NUCLEOTIDE SEQUENCE [LARGE SCALE GENOMIC DNA]</scope>
    <source>
        <strain evidence="12">DSM 44728 / CIP 108903 / NRRL B-16338 / NBRC 102104 / LLR-40K-21</strain>
    </source>
</reference>
<name>D3Q064_STANL</name>
<dbReference type="GO" id="GO:0005886">
    <property type="term" value="C:plasma membrane"/>
    <property type="evidence" value="ECO:0007669"/>
    <property type="project" value="UniProtKB-SubCell"/>
</dbReference>
<keyword evidence="3 9" id="KW-1003">Cell membrane</keyword>
<dbReference type="Pfam" id="PF00584">
    <property type="entry name" value="SecE"/>
    <property type="match status" value="1"/>
</dbReference>
<dbReference type="HAMAP" id="MF_00422">
    <property type="entry name" value="SecE"/>
    <property type="match status" value="1"/>
</dbReference>
<keyword evidence="2 9" id="KW-0813">Transport</keyword>
<dbReference type="KEGG" id="sna:Snas_5966"/>
<dbReference type="GO" id="GO:0065002">
    <property type="term" value="P:intracellular protein transmembrane transport"/>
    <property type="evidence" value="ECO:0007669"/>
    <property type="project" value="UniProtKB-UniRule"/>
</dbReference>
<evidence type="ECO:0000256" key="6">
    <source>
        <dbReference type="ARBA" id="ARBA00022989"/>
    </source>
</evidence>
<proteinExistence type="inferred from homology"/>
<dbReference type="PANTHER" id="PTHR33910:SF1">
    <property type="entry name" value="PROTEIN TRANSLOCASE SUBUNIT SECE"/>
    <property type="match status" value="1"/>
</dbReference>
<dbReference type="Proteomes" id="UP000000844">
    <property type="component" value="Chromosome"/>
</dbReference>
<dbReference type="GO" id="GO:0043952">
    <property type="term" value="P:protein transport by the Sec complex"/>
    <property type="evidence" value="ECO:0007669"/>
    <property type="project" value="UniProtKB-UniRule"/>
</dbReference>
<feature type="transmembrane region" description="Helical" evidence="9">
    <location>
        <begin position="109"/>
        <end position="130"/>
    </location>
</feature>
<evidence type="ECO:0000256" key="4">
    <source>
        <dbReference type="ARBA" id="ARBA00022692"/>
    </source>
</evidence>
<evidence type="ECO:0000256" key="1">
    <source>
        <dbReference type="ARBA" id="ARBA00004370"/>
    </source>
</evidence>
<evidence type="ECO:0000256" key="3">
    <source>
        <dbReference type="ARBA" id="ARBA00022475"/>
    </source>
</evidence>
<comment type="subcellular location">
    <subcellularLocation>
        <location evidence="9">Cell membrane</location>
        <topology evidence="9">Single-pass membrane protein</topology>
    </subcellularLocation>
    <subcellularLocation>
        <location evidence="1">Membrane</location>
    </subcellularLocation>
</comment>
<sequence>MADDDSRSEDAEKRPGKSSKPSKRPSKSEDAKAKAGKKSDKKSDKADDDAKPDKVEKSEKGKAVKTAAKSEAKDDKPKKKPGLLRRFGIFIREIFEQLRKVVYPTRKQLLTYTAVVLVFVTIMIGVIYGLDYVMSKGVMWVFGGNDK</sequence>
<keyword evidence="7 9" id="KW-0811">Translocation</keyword>
<dbReference type="InterPro" id="IPR038379">
    <property type="entry name" value="SecE_sf"/>
</dbReference>
<evidence type="ECO:0000256" key="2">
    <source>
        <dbReference type="ARBA" id="ARBA00022448"/>
    </source>
</evidence>
<evidence type="ECO:0000256" key="8">
    <source>
        <dbReference type="ARBA" id="ARBA00023136"/>
    </source>
</evidence>
<dbReference type="GO" id="GO:0008320">
    <property type="term" value="F:protein transmembrane transporter activity"/>
    <property type="evidence" value="ECO:0007669"/>
    <property type="project" value="UniProtKB-UniRule"/>
</dbReference>
<dbReference type="PANTHER" id="PTHR33910">
    <property type="entry name" value="PROTEIN TRANSLOCASE SUBUNIT SECE"/>
    <property type="match status" value="1"/>
</dbReference>
<dbReference type="HOGENOM" id="CLU_113663_1_2_11"/>
<comment type="similarity">
    <text evidence="9">Belongs to the SecE/SEC61-gamma family.</text>
</comment>
<gene>
    <name evidence="9" type="primary">secE</name>
    <name evidence="11" type="ordered locus">Snas_5966</name>
</gene>
<dbReference type="EMBL" id="CP001778">
    <property type="protein sequence ID" value="ADD45593.1"/>
    <property type="molecule type" value="Genomic_DNA"/>
</dbReference>
<evidence type="ECO:0000313" key="12">
    <source>
        <dbReference type="Proteomes" id="UP000000844"/>
    </source>
</evidence>
<accession>D3Q064</accession>
<comment type="function">
    <text evidence="9">Essential subunit of the Sec protein translocation channel SecYEG. Clamps together the 2 halves of SecY. May contact the channel plug during translocation.</text>
</comment>
<dbReference type="AlphaFoldDB" id="D3Q064"/>
<dbReference type="InterPro" id="IPR001901">
    <property type="entry name" value="Translocase_SecE/Sec61-g"/>
</dbReference>
<dbReference type="GO" id="GO:0006605">
    <property type="term" value="P:protein targeting"/>
    <property type="evidence" value="ECO:0007669"/>
    <property type="project" value="UniProtKB-UniRule"/>
</dbReference>
<keyword evidence="6 9" id="KW-1133">Transmembrane helix</keyword>
<keyword evidence="12" id="KW-1185">Reference proteome</keyword>
<feature type="compositionally biased region" description="Basic residues" evidence="10">
    <location>
        <begin position="16"/>
        <end position="25"/>
    </location>
</feature>
<comment type="subunit">
    <text evidence="9">Component of the Sec protein translocase complex. Heterotrimer consisting of SecY, SecE and SecG subunits. The heterotrimers can form oligomers, although 1 heterotrimer is thought to be able to translocate proteins. Interacts with the ribosome. Interacts with SecDF, and other proteins may be involved. Interacts with SecA.</text>
</comment>
<organism evidence="11 12">
    <name type="scientific">Stackebrandtia nassauensis (strain DSM 44728 / CIP 108903 / NRRL B-16338 / NBRC 102104 / LLR-40K-21)</name>
    <dbReference type="NCBI Taxonomy" id="446470"/>
    <lineage>
        <taxon>Bacteria</taxon>
        <taxon>Bacillati</taxon>
        <taxon>Actinomycetota</taxon>
        <taxon>Actinomycetes</taxon>
        <taxon>Glycomycetales</taxon>
        <taxon>Glycomycetaceae</taxon>
        <taxon>Stackebrandtia</taxon>
    </lineage>
</organism>
<dbReference type="STRING" id="446470.Snas_5966"/>
<keyword evidence="5 9" id="KW-0653">Protein transport</keyword>
<feature type="region of interest" description="Disordered" evidence="10">
    <location>
        <begin position="1"/>
        <end position="81"/>
    </location>
</feature>
<feature type="compositionally biased region" description="Basic and acidic residues" evidence="10">
    <location>
        <begin position="26"/>
        <end position="77"/>
    </location>
</feature>
<dbReference type="Gene3D" id="1.20.5.1030">
    <property type="entry name" value="Preprotein translocase secy subunit"/>
    <property type="match status" value="1"/>
</dbReference>
<evidence type="ECO:0000256" key="7">
    <source>
        <dbReference type="ARBA" id="ARBA00023010"/>
    </source>
</evidence>
<dbReference type="GO" id="GO:0009306">
    <property type="term" value="P:protein secretion"/>
    <property type="evidence" value="ECO:0007669"/>
    <property type="project" value="UniProtKB-UniRule"/>
</dbReference>
<evidence type="ECO:0000256" key="5">
    <source>
        <dbReference type="ARBA" id="ARBA00022927"/>
    </source>
</evidence>
<feature type="compositionally biased region" description="Basic and acidic residues" evidence="10">
    <location>
        <begin position="1"/>
        <end position="15"/>
    </location>
</feature>
<protein>
    <recommendedName>
        <fullName evidence="9">Protein translocase subunit SecE</fullName>
    </recommendedName>
</protein>
<evidence type="ECO:0000256" key="9">
    <source>
        <dbReference type="HAMAP-Rule" id="MF_00422"/>
    </source>
</evidence>
<keyword evidence="4 9" id="KW-0812">Transmembrane</keyword>
<keyword evidence="8 9" id="KW-0472">Membrane</keyword>
<dbReference type="InterPro" id="IPR005807">
    <property type="entry name" value="SecE_bac"/>
</dbReference>